<sequence>MKSRYFRDDFGISVARELVIYSPQIVLATDCTLSPFSCYTYIPEFANILTTLINMRLERRTGQILTPEATTGPHTYCSVTSYLSHIHTQHDCRHHTTQDLSHFPLKDPHKPLHFISTRAVWSQNG</sequence>
<protein>
    <submittedName>
        <fullName evidence="1">Uncharacterized protein</fullName>
    </submittedName>
</protein>
<proteinExistence type="predicted"/>
<dbReference type="AlphaFoldDB" id="A0AAE1EBB2"/>
<comment type="caution">
    <text evidence="1">The sequence shown here is derived from an EMBL/GenBank/DDBJ whole genome shotgun (WGS) entry which is preliminary data.</text>
</comment>
<gene>
    <name evidence="1" type="ORF">RRG08_003108</name>
</gene>
<evidence type="ECO:0000313" key="1">
    <source>
        <dbReference type="EMBL" id="KAK3800702.1"/>
    </source>
</evidence>
<dbReference type="Proteomes" id="UP001283361">
    <property type="component" value="Unassembled WGS sequence"/>
</dbReference>
<evidence type="ECO:0000313" key="2">
    <source>
        <dbReference type="Proteomes" id="UP001283361"/>
    </source>
</evidence>
<accession>A0AAE1EBB2</accession>
<dbReference type="EMBL" id="JAWDGP010000422">
    <property type="protein sequence ID" value="KAK3800702.1"/>
    <property type="molecule type" value="Genomic_DNA"/>
</dbReference>
<organism evidence="1 2">
    <name type="scientific">Elysia crispata</name>
    <name type="common">lettuce slug</name>
    <dbReference type="NCBI Taxonomy" id="231223"/>
    <lineage>
        <taxon>Eukaryota</taxon>
        <taxon>Metazoa</taxon>
        <taxon>Spiralia</taxon>
        <taxon>Lophotrochozoa</taxon>
        <taxon>Mollusca</taxon>
        <taxon>Gastropoda</taxon>
        <taxon>Heterobranchia</taxon>
        <taxon>Euthyneura</taxon>
        <taxon>Panpulmonata</taxon>
        <taxon>Sacoglossa</taxon>
        <taxon>Placobranchoidea</taxon>
        <taxon>Plakobranchidae</taxon>
        <taxon>Elysia</taxon>
    </lineage>
</organism>
<keyword evidence="2" id="KW-1185">Reference proteome</keyword>
<reference evidence="1" key="1">
    <citation type="journal article" date="2023" name="G3 (Bethesda)">
        <title>A reference genome for the long-term kleptoplast-retaining sea slug Elysia crispata morphotype clarki.</title>
        <authorList>
            <person name="Eastman K.E."/>
            <person name="Pendleton A.L."/>
            <person name="Shaikh M.A."/>
            <person name="Suttiyut T."/>
            <person name="Ogas R."/>
            <person name="Tomko P."/>
            <person name="Gavelis G."/>
            <person name="Widhalm J.R."/>
            <person name="Wisecaver J.H."/>
        </authorList>
    </citation>
    <scope>NUCLEOTIDE SEQUENCE</scope>
    <source>
        <strain evidence="1">ECLA1</strain>
    </source>
</reference>
<name>A0AAE1EBB2_9GAST</name>